<protein>
    <submittedName>
        <fullName evidence="1">Uncharacterized protein</fullName>
    </submittedName>
</protein>
<reference evidence="1" key="1">
    <citation type="submission" date="2020-10" db="EMBL/GenBank/DDBJ databases">
        <authorList>
            <person name="Gilroy R."/>
        </authorList>
    </citation>
    <scope>NUCLEOTIDE SEQUENCE</scope>
    <source>
        <strain evidence="1">9366</strain>
    </source>
</reference>
<name>A0A9D1MN38_9FIRM</name>
<organism evidence="1 2">
    <name type="scientific">Candidatus Caccalectryoclostridium excrementigallinarum</name>
    <dbReference type="NCBI Taxonomy" id="2840710"/>
    <lineage>
        <taxon>Bacteria</taxon>
        <taxon>Bacillati</taxon>
        <taxon>Bacillota</taxon>
        <taxon>Clostridia</taxon>
        <taxon>Christensenellales</taxon>
        <taxon>Christensenellaceae</taxon>
        <taxon>Christensenellaceae incertae sedis</taxon>
        <taxon>Candidatus Caccalectryoclostridium</taxon>
    </lineage>
</organism>
<reference evidence="1" key="2">
    <citation type="journal article" date="2021" name="PeerJ">
        <title>Extensive microbial diversity within the chicken gut microbiome revealed by metagenomics and culture.</title>
        <authorList>
            <person name="Gilroy R."/>
            <person name="Ravi A."/>
            <person name="Getino M."/>
            <person name="Pursley I."/>
            <person name="Horton D.L."/>
            <person name="Alikhan N.F."/>
            <person name="Baker D."/>
            <person name="Gharbi K."/>
            <person name="Hall N."/>
            <person name="Watson M."/>
            <person name="Adriaenssens E.M."/>
            <person name="Foster-Nyarko E."/>
            <person name="Jarju S."/>
            <person name="Secka A."/>
            <person name="Antonio M."/>
            <person name="Oren A."/>
            <person name="Chaudhuri R.R."/>
            <person name="La Ragione R."/>
            <person name="Hildebrand F."/>
            <person name="Pallen M.J."/>
        </authorList>
    </citation>
    <scope>NUCLEOTIDE SEQUENCE</scope>
    <source>
        <strain evidence="1">9366</strain>
    </source>
</reference>
<dbReference type="Proteomes" id="UP000824145">
    <property type="component" value="Unassembled WGS sequence"/>
</dbReference>
<gene>
    <name evidence="1" type="ORF">IAB07_05030</name>
</gene>
<dbReference type="EMBL" id="DVNJ01000029">
    <property type="protein sequence ID" value="HIU63108.1"/>
    <property type="molecule type" value="Genomic_DNA"/>
</dbReference>
<sequence>MSIILSGNNLSAEGLMKRLGVTRSRRGDVDGKLCYYAYSPLLGGGVKVDGEQVNMQIVQGENCLTAGFPLIMGSY</sequence>
<evidence type="ECO:0000313" key="1">
    <source>
        <dbReference type="EMBL" id="HIU63108.1"/>
    </source>
</evidence>
<dbReference type="AlphaFoldDB" id="A0A9D1MN38"/>
<evidence type="ECO:0000313" key="2">
    <source>
        <dbReference type="Proteomes" id="UP000824145"/>
    </source>
</evidence>
<comment type="caution">
    <text evidence="1">The sequence shown here is derived from an EMBL/GenBank/DDBJ whole genome shotgun (WGS) entry which is preliminary data.</text>
</comment>
<accession>A0A9D1MN38</accession>
<proteinExistence type="predicted"/>